<dbReference type="InterPro" id="IPR019734">
    <property type="entry name" value="TPR_rpt"/>
</dbReference>
<keyword evidence="5" id="KW-1185">Reference proteome</keyword>
<keyword evidence="1" id="KW-0802">TPR repeat</keyword>
<evidence type="ECO:0000313" key="4">
    <source>
        <dbReference type="EMBL" id="RIA36664.1"/>
    </source>
</evidence>
<protein>
    <submittedName>
        <fullName evidence="4">Tetratricopeptide repeat protein</fullName>
    </submittedName>
</protein>
<sequence>MKTRIMLTIGASALLFGGTMVSCAGHDVGVASASTRDADAGARQAAKLIDKANRALARNHADDAVDYAEKAVALAPREAGYRVVLGQSYLADGRFTSARQAFTDALALDSNNGKVALSLALAQTAEGDWAAARATLDDHAGVIPATDRGLALALAGDPKAALQVLVPAARERGATAKTRQNLALAFALAGNWQAARSIAMVDLPPAEVDKRIEQWAAFATPRSASDQVAALLGVKPRDDQGQPVALALNAEVAPVALAAAEPAEPVAPGPALAPAATVAVATSAATPSFASRVASVVFGPRKEVVQPIPTQAVRVASAAKPVAGKAAAPLALASGNWVVQLGAYENAAVARDGWNRIRRVLPAFRDQTPQGMHFSGNGGDFYRLSVGGFARSDADRLCRRYKAKGGHCFVRQDAGDQVAKWIDPGKQLAAR</sequence>
<reference evidence="4 5" key="1">
    <citation type="submission" date="2018-08" db="EMBL/GenBank/DDBJ databases">
        <title>Genomic Encyclopedia of Type Strains, Phase IV (KMG-IV): sequencing the most valuable type-strain genomes for metagenomic binning, comparative biology and taxonomic classification.</title>
        <authorList>
            <person name="Goeker M."/>
        </authorList>
    </citation>
    <scope>NUCLEOTIDE SEQUENCE [LARGE SCALE GENOMIC DNA]</scope>
    <source>
        <strain evidence="4 5">DSM 25527</strain>
    </source>
</reference>
<dbReference type="RefSeq" id="WP_119037381.1">
    <property type="nucleotide sequence ID" value="NZ_QXDC01000005.1"/>
</dbReference>
<dbReference type="Gene3D" id="1.25.40.10">
    <property type="entry name" value="Tetratricopeptide repeat domain"/>
    <property type="match status" value="1"/>
</dbReference>
<feature type="signal peptide" evidence="2">
    <location>
        <begin position="1"/>
        <end position="24"/>
    </location>
</feature>
<dbReference type="AlphaFoldDB" id="A0A397NSL1"/>
<dbReference type="Gene3D" id="3.30.70.1070">
    <property type="entry name" value="Sporulation related repeat"/>
    <property type="match status" value="1"/>
</dbReference>
<dbReference type="Pfam" id="PF14559">
    <property type="entry name" value="TPR_19"/>
    <property type="match status" value="1"/>
</dbReference>
<dbReference type="GO" id="GO:0042834">
    <property type="term" value="F:peptidoglycan binding"/>
    <property type="evidence" value="ECO:0007669"/>
    <property type="project" value="InterPro"/>
</dbReference>
<dbReference type="InterPro" id="IPR036680">
    <property type="entry name" value="SPOR-like_sf"/>
</dbReference>
<accession>A0A397NSL1</accession>
<dbReference type="PROSITE" id="PS51257">
    <property type="entry name" value="PROKAR_LIPOPROTEIN"/>
    <property type="match status" value="1"/>
</dbReference>
<dbReference type="InterPro" id="IPR007730">
    <property type="entry name" value="SPOR-like_dom"/>
</dbReference>
<dbReference type="Proteomes" id="UP000266568">
    <property type="component" value="Unassembled WGS sequence"/>
</dbReference>
<evidence type="ECO:0000313" key="5">
    <source>
        <dbReference type="Proteomes" id="UP000266568"/>
    </source>
</evidence>
<dbReference type="PROSITE" id="PS50005">
    <property type="entry name" value="TPR"/>
    <property type="match status" value="1"/>
</dbReference>
<name>A0A397NSL1_9SPHN</name>
<dbReference type="Pfam" id="PF05036">
    <property type="entry name" value="SPOR"/>
    <property type="match status" value="1"/>
</dbReference>
<evidence type="ECO:0000256" key="1">
    <source>
        <dbReference type="PROSITE-ProRule" id="PRU00339"/>
    </source>
</evidence>
<dbReference type="OrthoDB" id="7388953at2"/>
<dbReference type="InterPro" id="IPR011990">
    <property type="entry name" value="TPR-like_helical_dom_sf"/>
</dbReference>
<dbReference type="SUPFAM" id="SSF48452">
    <property type="entry name" value="TPR-like"/>
    <property type="match status" value="1"/>
</dbReference>
<evidence type="ECO:0000259" key="3">
    <source>
        <dbReference type="PROSITE" id="PS51724"/>
    </source>
</evidence>
<feature type="repeat" description="TPR" evidence="1">
    <location>
        <begin position="79"/>
        <end position="112"/>
    </location>
</feature>
<dbReference type="PROSITE" id="PS51724">
    <property type="entry name" value="SPOR"/>
    <property type="match status" value="1"/>
</dbReference>
<evidence type="ECO:0000256" key="2">
    <source>
        <dbReference type="SAM" id="SignalP"/>
    </source>
</evidence>
<comment type="caution">
    <text evidence="4">The sequence shown here is derived from an EMBL/GenBank/DDBJ whole genome shotgun (WGS) entry which is preliminary data.</text>
</comment>
<feature type="domain" description="SPOR" evidence="3">
    <location>
        <begin position="331"/>
        <end position="414"/>
    </location>
</feature>
<feature type="chain" id="PRO_5017296697" evidence="2">
    <location>
        <begin position="25"/>
        <end position="431"/>
    </location>
</feature>
<keyword evidence="2" id="KW-0732">Signal</keyword>
<dbReference type="EMBL" id="QXDC01000005">
    <property type="protein sequence ID" value="RIA36664.1"/>
    <property type="molecule type" value="Genomic_DNA"/>
</dbReference>
<proteinExistence type="predicted"/>
<dbReference type="SUPFAM" id="SSF110997">
    <property type="entry name" value="Sporulation related repeat"/>
    <property type="match status" value="1"/>
</dbReference>
<organism evidence="4 5">
    <name type="scientific">Hephaestia caeni</name>
    <dbReference type="NCBI Taxonomy" id="645617"/>
    <lineage>
        <taxon>Bacteria</taxon>
        <taxon>Pseudomonadati</taxon>
        <taxon>Pseudomonadota</taxon>
        <taxon>Alphaproteobacteria</taxon>
        <taxon>Sphingomonadales</taxon>
        <taxon>Sphingomonadaceae</taxon>
        <taxon>Hephaestia</taxon>
    </lineage>
</organism>
<gene>
    <name evidence="4" type="ORF">DFR49_3948</name>
</gene>